<accession>A0ABR3HSB8</accession>
<evidence type="ECO:0000256" key="5">
    <source>
        <dbReference type="ARBA" id="ARBA00025466"/>
    </source>
</evidence>
<dbReference type="PANTHER" id="PTHR23098">
    <property type="entry name" value="AGAP001331-PA-RELATED"/>
    <property type="match status" value="1"/>
</dbReference>
<evidence type="ECO:0000256" key="1">
    <source>
        <dbReference type="ARBA" id="ARBA00011764"/>
    </source>
</evidence>
<comment type="caution">
    <text evidence="7">The sequence shown here is derived from an EMBL/GenBank/DDBJ whole genome shotgun (WGS) entry which is preliminary data.</text>
</comment>
<dbReference type="Pfam" id="PF13873">
    <property type="entry name" value="Myb_DNA-bind_5"/>
    <property type="match status" value="1"/>
</dbReference>
<feature type="domain" description="Myb/SANT-like DNA-binding" evidence="6">
    <location>
        <begin position="7"/>
        <end position="77"/>
    </location>
</feature>
<name>A0ABR3HSB8_LOXSC</name>
<reference evidence="7 8" key="1">
    <citation type="submission" date="2024-06" db="EMBL/GenBank/DDBJ databases">
        <title>A chromosome-level genome assembly of beet webworm, Loxostege sticticalis.</title>
        <authorList>
            <person name="Zhang Y."/>
        </authorList>
    </citation>
    <scope>NUCLEOTIDE SEQUENCE [LARGE SCALE GENOMIC DNA]</scope>
    <source>
        <strain evidence="7">AQ026</strain>
        <tissue evidence="7">Whole body</tissue>
    </source>
</reference>
<organism evidence="7 8">
    <name type="scientific">Loxostege sticticalis</name>
    <name type="common">Beet webworm moth</name>
    <dbReference type="NCBI Taxonomy" id="481309"/>
    <lineage>
        <taxon>Eukaryota</taxon>
        <taxon>Metazoa</taxon>
        <taxon>Ecdysozoa</taxon>
        <taxon>Arthropoda</taxon>
        <taxon>Hexapoda</taxon>
        <taxon>Insecta</taxon>
        <taxon>Pterygota</taxon>
        <taxon>Neoptera</taxon>
        <taxon>Endopterygota</taxon>
        <taxon>Lepidoptera</taxon>
        <taxon>Glossata</taxon>
        <taxon>Ditrysia</taxon>
        <taxon>Pyraloidea</taxon>
        <taxon>Crambidae</taxon>
        <taxon>Pyraustinae</taxon>
        <taxon>Loxostege</taxon>
    </lineage>
</organism>
<sequence>MAEKRKRGQNFSLEEKDKLVKILLAHKDTILNKKTDRTTNEAKNMAWLSVTNTFNSTGTIYRNKESLMKVWEKFKSESQLYHNNSKQNCIKTGGGPSVIKIDPVLEQVCAILGRGCTGILGVSDCDGDEESSVKFSSLYYPRQEIAIDESLLKWHGRLSFAQKINSMVAQQESMIKKEKSFCRQVLSRLLDVTLTLSTCNLAFRGHRENADSIFGGSYINPLIHNSVSKPILPINRLSNW</sequence>
<keyword evidence="3" id="KW-0805">Transcription regulation</keyword>
<keyword evidence="8" id="KW-1185">Reference proteome</keyword>
<comment type="subunit">
    <text evidence="1">Self-associates forming complexes of several hundred monomers.</text>
</comment>
<dbReference type="InterPro" id="IPR028002">
    <property type="entry name" value="Myb_DNA-bind_5"/>
</dbReference>
<dbReference type="EMBL" id="JBEUOH010000014">
    <property type="protein sequence ID" value="KAL0879457.1"/>
    <property type="molecule type" value="Genomic_DNA"/>
</dbReference>
<gene>
    <name evidence="7" type="ORF">ABMA27_003208</name>
</gene>
<proteinExistence type="predicted"/>
<evidence type="ECO:0000259" key="6">
    <source>
        <dbReference type="Pfam" id="PF13873"/>
    </source>
</evidence>
<protein>
    <recommendedName>
        <fullName evidence="2">Regulatory protein zeste</fullName>
    </recommendedName>
</protein>
<dbReference type="Proteomes" id="UP001549920">
    <property type="component" value="Unassembled WGS sequence"/>
</dbReference>
<dbReference type="PANTHER" id="PTHR23098:SF16">
    <property type="entry name" value="REGULATORY PROTEIN ZESTE"/>
    <property type="match status" value="1"/>
</dbReference>
<evidence type="ECO:0000313" key="8">
    <source>
        <dbReference type="Proteomes" id="UP001549920"/>
    </source>
</evidence>
<comment type="function">
    <text evidence="5">Involved in transvection phenomena (= synapsis-dependent gene expression), where the synaptic pairing of chromosomes carrying genes with which zeste interacts influences the expression of these genes. Zeste binds to DNA and stimulates transcription from a nearby promoter.</text>
</comment>
<evidence type="ECO:0000313" key="7">
    <source>
        <dbReference type="EMBL" id="KAL0879457.1"/>
    </source>
</evidence>
<evidence type="ECO:0000256" key="2">
    <source>
        <dbReference type="ARBA" id="ARBA00016807"/>
    </source>
</evidence>
<evidence type="ECO:0000256" key="3">
    <source>
        <dbReference type="ARBA" id="ARBA00023015"/>
    </source>
</evidence>
<keyword evidence="4" id="KW-0804">Transcription</keyword>
<evidence type="ECO:0000256" key="4">
    <source>
        <dbReference type="ARBA" id="ARBA00023163"/>
    </source>
</evidence>